<proteinExistence type="predicted"/>
<protein>
    <submittedName>
        <fullName evidence="2">Uncharacterized protein</fullName>
    </submittedName>
</protein>
<keyword evidence="1" id="KW-0812">Transmembrane</keyword>
<reference evidence="2 3" key="1">
    <citation type="journal article" date="2015" name="Genome Announc.">
        <title>Draft Genome Sequences of Marine Isolates of Thalassomonas viridans and Thalassomonas actiniarum.</title>
        <authorList>
            <person name="Olonade I."/>
            <person name="van Zyl L.J."/>
            <person name="Trindade M."/>
        </authorList>
    </citation>
    <scope>NUCLEOTIDE SEQUENCE [LARGE SCALE GENOMIC DNA]</scope>
    <source>
        <strain evidence="2 3">XOM25</strain>
    </source>
</reference>
<dbReference type="RefSeq" id="WP_044842477.1">
    <property type="nucleotide sequence ID" value="NZ_CP059733.1"/>
</dbReference>
<sequence>MALSETWFLLSGGALFFLWGIAVFCFSRITVKHIEANMAKKGELPPEWDKGIGIRLIMYAMVIVAKKAAKVSPVNDQLILQYARKKDWYLAVFFLVSFMAFLAVIGVGYFLYGPE</sequence>
<evidence type="ECO:0000256" key="1">
    <source>
        <dbReference type="SAM" id="Phobius"/>
    </source>
</evidence>
<evidence type="ECO:0000313" key="2">
    <source>
        <dbReference type="EMBL" id="WDE03693.1"/>
    </source>
</evidence>
<feature type="transmembrane region" description="Helical" evidence="1">
    <location>
        <begin position="89"/>
        <end position="112"/>
    </location>
</feature>
<evidence type="ECO:0000313" key="3">
    <source>
        <dbReference type="Proteomes" id="UP000032352"/>
    </source>
</evidence>
<dbReference type="Proteomes" id="UP000032352">
    <property type="component" value="Chromosome"/>
</dbReference>
<reference evidence="2 3" key="2">
    <citation type="journal article" date="2022" name="Mar. Drugs">
        <title>Bioassay-Guided Fractionation Leads to the Detection of Cholic Acid Generated by the Rare Thalassomonas sp.</title>
        <authorList>
            <person name="Pheiffer F."/>
            <person name="Schneider Y.K."/>
            <person name="Hansen E.H."/>
            <person name="Andersen J.H."/>
            <person name="Isaksson J."/>
            <person name="Busche T."/>
            <person name="R C."/>
            <person name="Kalinowski J."/>
            <person name="Zyl L.V."/>
            <person name="Trindade M."/>
        </authorList>
    </citation>
    <scope>NUCLEOTIDE SEQUENCE [LARGE SCALE GENOMIC DNA]</scope>
    <source>
        <strain evidence="2 3">XOM25</strain>
    </source>
</reference>
<organism evidence="2 3">
    <name type="scientific">Thalassomonas viridans</name>
    <dbReference type="NCBI Taxonomy" id="137584"/>
    <lineage>
        <taxon>Bacteria</taxon>
        <taxon>Pseudomonadati</taxon>
        <taxon>Pseudomonadota</taxon>
        <taxon>Gammaproteobacteria</taxon>
        <taxon>Alteromonadales</taxon>
        <taxon>Colwelliaceae</taxon>
        <taxon>Thalassomonas</taxon>
    </lineage>
</organism>
<keyword evidence="1" id="KW-0472">Membrane</keyword>
<name>A0AAE9YZA7_9GAMM</name>
<keyword evidence="1" id="KW-1133">Transmembrane helix</keyword>
<dbReference type="EMBL" id="CP059733">
    <property type="protein sequence ID" value="WDE03693.1"/>
    <property type="molecule type" value="Genomic_DNA"/>
</dbReference>
<gene>
    <name evidence="2" type="ORF">SG34_020240</name>
</gene>
<dbReference type="KEGG" id="tvd:SG34_020240"/>
<accession>A0AAE9YZA7</accession>
<keyword evidence="3" id="KW-1185">Reference proteome</keyword>
<dbReference type="AlphaFoldDB" id="A0AAE9YZA7"/>
<feature type="transmembrane region" description="Helical" evidence="1">
    <location>
        <begin position="6"/>
        <end position="31"/>
    </location>
</feature>